<proteinExistence type="inferred from homology"/>
<comment type="caution">
    <text evidence="3">The sequence shown here is derived from an EMBL/GenBank/DDBJ whole genome shotgun (WGS) entry which is preliminary data.</text>
</comment>
<organism evidence="3 4">
    <name type="scientific">Kandleria vitulina DSM 20405</name>
    <dbReference type="NCBI Taxonomy" id="1410657"/>
    <lineage>
        <taxon>Bacteria</taxon>
        <taxon>Bacillati</taxon>
        <taxon>Bacillota</taxon>
        <taxon>Erysipelotrichia</taxon>
        <taxon>Erysipelotrichales</taxon>
        <taxon>Coprobacillaceae</taxon>
        <taxon>Kandleria</taxon>
    </lineage>
</organism>
<name>A0A0R2HEI1_9FIRM</name>
<gene>
    <name evidence="3" type="ORF">IV49_GL000073</name>
</gene>
<comment type="similarity">
    <text evidence="1">Belongs to the barstar family.</text>
</comment>
<dbReference type="Proteomes" id="UP000051841">
    <property type="component" value="Unassembled WGS sequence"/>
</dbReference>
<dbReference type="RefSeq" id="WP_051550694.1">
    <property type="nucleotide sequence ID" value="NZ_JQBL01000001.1"/>
</dbReference>
<sequence length="85" mass="9930">MEYIINFDHVYTAQDLHNAFRKLPLPDYYGNNLDALYDVLCEIGEPTVLTIKNVEELPASYQDLVMQLFEDVMESNKLINVNYIK</sequence>
<dbReference type="AlphaFoldDB" id="A0A0R2HEI1"/>
<dbReference type="PATRIC" id="fig|1410657.5.peg.75"/>
<evidence type="ECO:0000259" key="2">
    <source>
        <dbReference type="Pfam" id="PF01337"/>
    </source>
</evidence>
<dbReference type="InterPro" id="IPR035905">
    <property type="entry name" value="Barstar-like_sf"/>
</dbReference>
<accession>A0A0R2HEI1</accession>
<evidence type="ECO:0000313" key="4">
    <source>
        <dbReference type="Proteomes" id="UP000051841"/>
    </source>
</evidence>
<dbReference type="Pfam" id="PF01337">
    <property type="entry name" value="Barstar"/>
    <property type="match status" value="1"/>
</dbReference>
<dbReference type="SUPFAM" id="SSF52038">
    <property type="entry name" value="Barstar-related"/>
    <property type="match status" value="1"/>
</dbReference>
<evidence type="ECO:0000313" key="3">
    <source>
        <dbReference type="EMBL" id="KRN51456.1"/>
    </source>
</evidence>
<dbReference type="Gene3D" id="3.30.370.10">
    <property type="entry name" value="Barstar-like"/>
    <property type="match status" value="1"/>
</dbReference>
<keyword evidence="4" id="KW-1185">Reference proteome</keyword>
<dbReference type="EMBL" id="JQBL01000001">
    <property type="protein sequence ID" value="KRN51456.1"/>
    <property type="molecule type" value="Genomic_DNA"/>
</dbReference>
<dbReference type="InterPro" id="IPR000468">
    <property type="entry name" value="Barstar"/>
</dbReference>
<evidence type="ECO:0000256" key="1">
    <source>
        <dbReference type="ARBA" id="ARBA00006845"/>
    </source>
</evidence>
<reference evidence="3 4" key="1">
    <citation type="journal article" date="2015" name="Genome Announc.">
        <title>Expanding the biotechnology potential of lactobacilli through comparative genomics of 213 strains and associated genera.</title>
        <authorList>
            <person name="Sun Z."/>
            <person name="Harris H.M."/>
            <person name="McCann A."/>
            <person name="Guo C."/>
            <person name="Argimon S."/>
            <person name="Zhang W."/>
            <person name="Yang X."/>
            <person name="Jeffery I.B."/>
            <person name="Cooney J.C."/>
            <person name="Kagawa T.F."/>
            <person name="Liu W."/>
            <person name="Song Y."/>
            <person name="Salvetti E."/>
            <person name="Wrobel A."/>
            <person name="Rasinkangas P."/>
            <person name="Parkhill J."/>
            <person name="Rea M.C."/>
            <person name="O'Sullivan O."/>
            <person name="Ritari J."/>
            <person name="Douillard F.P."/>
            <person name="Paul Ross R."/>
            <person name="Yang R."/>
            <person name="Briner A.E."/>
            <person name="Felis G.E."/>
            <person name="de Vos W.M."/>
            <person name="Barrangou R."/>
            <person name="Klaenhammer T.R."/>
            <person name="Caufield P.W."/>
            <person name="Cui Y."/>
            <person name="Zhang H."/>
            <person name="O'Toole P.W."/>
        </authorList>
    </citation>
    <scope>NUCLEOTIDE SEQUENCE [LARGE SCALE GENOMIC DNA]</scope>
    <source>
        <strain evidence="3 4">DSM 20405</strain>
    </source>
</reference>
<protein>
    <recommendedName>
        <fullName evidence="2">Barstar (barnase inhibitor) domain-containing protein</fullName>
    </recommendedName>
</protein>
<feature type="domain" description="Barstar (barnase inhibitor)" evidence="2">
    <location>
        <begin position="4"/>
        <end position="73"/>
    </location>
</feature>